<name>A0A0B7A562_9EUPU</name>
<evidence type="ECO:0000313" key="1">
    <source>
        <dbReference type="EMBL" id="CEK76094.1"/>
    </source>
</evidence>
<gene>
    <name evidence="1" type="primary">ORF98430</name>
</gene>
<proteinExistence type="predicted"/>
<protein>
    <submittedName>
        <fullName evidence="1">Uncharacterized protein</fullName>
    </submittedName>
</protein>
<dbReference type="AlphaFoldDB" id="A0A0B7A562"/>
<sequence>MEMCGDPWSPRASWHDTTLECSFYDQSITCIYDKIMTISICNLHDSSGYYFKSNMCGIVVVN</sequence>
<accession>A0A0B7A562</accession>
<organism evidence="1">
    <name type="scientific">Arion vulgaris</name>
    <dbReference type="NCBI Taxonomy" id="1028688"/>
    <lineage>
        <taxon>Eukaryota</taxon>
        <taxon>Metazoa</taxon>
        <taxon>Spiralia</taxon>
        <taxon>Lophotrochozoa</taxon>
        <taxon>Mollusca</taxon>
        <taxon>Gastropoda</taxon>
        <taxon>Heterobranchia</taxon>
        <taxon>Euthyneura</taxon>
        <taxon>Panpulmonata</taxon>
        <taxon>Eupulmonata</taxon>
        <taxon>Stylommatophora</taxon>
        <taxon>Helicina</taxon>
        <taxon>Arionoidea</taxon>
        <taxon>Arionidae</taxon>
        <taxon>Arion</taxon>
    </lineage>
</organism>
<dbReference type="EMBL" id="HACG01029229">
    <property type="protein sequence ID" value="CEK76094.1"/>
    <property type="molecule type" value="Transcribed_RNA"/>
</dbReference>
<reference evidence="1" key="1">
    <citation type="submission" date="2014-12" db="EMBL/GenBank/DDBJ databases">
        <title>Insight into the proteome of Arion vulgaris.</title>
        <authorList>
            <person name="Aradska J."/>
            <person name="Bulat T."/>
            <person name="Smidak R."/>
            <person name="Sarate P."/>
            <person name="Gangsoo J."/>
            <person name="Sialana F."/>
            <person name="Bilban M."/>
            <person name="Lubec G."/>
        </authorList>
    </citation>
    <scope>NUCLEOTIDE SEQUENCE</scope>
    <source>
        <tissue evidence="1">Skin</tissue>
    </source>
</reference>